<organism evidence="2 3">
    <name type="scientific">Microbacterium resistens</name>
    <dbReference type="NCBI Taxonomy" id="156977"/>
    <lineage>
        <taxon>Bacteria</taxon>
        <taxon>Bacillati</taxon>
        <taxon>Actinomycetota</taxon>
        <taxon>Actinomycetes</taxon>
        <taxon>Micrococcales</taxon>
        <taxon>Microbacteriaceae</taxon>
        <taxon>Microbacterium</taxon>
    </lineage>
</organism>
<protein>
    <submittedName>
        <fullName evidence="2">Uncharacterized protein</fullName>
    </submittedName>
</protein>
<keyword evidence="3" id="KW-1185">Reference proteome</keyword>
<comment type="caution">
    <text evidence="2">The sequence shown here is derived from an EMBL/GenBank/DDBJ whole genome shotgun (WGS) entry which is preliminary data.</text>
</comment>
<accession>A0ABU1SAQ4</accession>
<proteinExistence type="predicted"/>
<feature type="transmembrane region" description="Helical" evidence="1">
    <location>
        <begin position="12"/>
        <end position="31"/>
    </location>
</feature>
<evidence type="ECO:0000313" key="3">
    <source>
        <dbReference type="Proteomes" id="UP001259347"/>
    </source>
</evidence>
<name>A0ABU1SAQ4_9MICO</name>
<dbReference type="Proteomes" id="UP001259347">
    <property type="component" value="Unassembled WGS sequence"/>
</dbReference>
<keyword evidence="1" id="KW-0812">Transmembrane</keyword>
<reference evidence="2 3" key="1">
    <citation type="submission" date="2023-07" db="EMBL/GenBank/DDBJ databases">
        <title>Sorghum-associated microbial communities from plants grown in Nebraska, USA.</title>
        <authorList>
            <person name="Schachtman D."/>
        </authorList>
    </citation>
    <scope>NUCLEOTIDE SEQUENCE [LARGE SCALE GENOMIC DNA]</scope>
    <source>
        <strain evidence="2 3">2980</strain>
    </source>
</reference>
<keyword evidence="1" id="KW-1133">Transmembrane helix</keyword>
<sequence length="50" mass="5171">MARIGGRNTALAWIAGIVCLGVVVGLGYLAAPMLPAIGQYLGDLLASWTR</sequence>
<dbReference type="EMBL" id="JAVDUM010000004">
    <property type="protein sequence ID" value="MDR6866698.1"/>
    <property type="molecule type" value="Genomic_DNA"/>
</dbReference>
<evidence type="ECO:0000256" key="1">
    <source>
        <dbReference type="SAM" id="Phobius"/>
    </source>
</evidence>
<keyword evidence="1" id="KW-0472">Membrane</keyword>
<gene>
    <name evidence="2" type="ORF">J2Y69_001291</name>
</gene>
<evidence type="ECO:0000313" key="2">
    <source>
        <dbReference type="EMBL" id="MDR6866698.1"/>
    </source>
</evidence>
<dbReference type="RefSeq" id="WP_310018745.1">
    <property type="nucleotide sequence ID" value="NZ_JAVDUM010000004.1"/>
</dbReference>